<keyword evidence="3" id="KW-0808">Transferase</keyword>
<feature type="transmembrane region" description="Helical" evidence="6">
    <location>
        <begin position="333"/>
        <end position="352"/>
    </location>
</feature>
<gene>
    <name evidence="9" type="ORF">EDD68_1041</name>
</gene>
<evidence type="ECO:0000256" key="3">
    <source>
        <dbReference type="ARBA" id="ARBA00022777"/>
    </source>
</evidence>
<dbReference type="AlphaFoldDB" id="A0A4R3N7Y3"/>
<name>A0A4R3N7Y3_9BACI</name>
<evidence type="ECO:0000256" key="5">
    <source>
        <dbReference type="SAM" id="Coils"/>
    </source>
</evidence>
<dbReference type="Gene3D" id="1.10.287.130">
    <property type="match status" value="1"/>
</dbReference>
<feature type="coiled-coil region" evidence="5">
    <location>
        <begin position="431"/>
        <end position="465"/>
    </location>
</feature>
<keyword evidence="4" id="KW-0902">Two-component regulatory system</keyword>
<keyword evidence="6" id="KW-1133">Transmembrane helix</keyword>
<keyword evidence="10" id="KW-1185">Reference proteome</keyword>
<dbReference type="Gene3D" id="2.60.120.260">
    <property type="entry name" value="Galactose-binding domain-like"/>
    <property type="match status" value="1"/>
</dbReference>
<comment type="caution">
    <text evidence="9">The sequence shown here is derived from an EMBL/GenBank/DDBJ whole genome shotgun (WGS) entry which is preliminary data.</text>
</comment>
<sequence>MKYFKMIALIVCWLFLLDMTVLAQPARDSMIKAEKGFLNLESHDFDQNEIILLNGEWEFYWEEFLFPEDFLTPSGKQRDSGNTDYIHVPVDWQFHKQDGQTLPREGYATYRLVIQLAKEEVGEMKAIYMPEVATAYSLWINGERKLSSGQIGTNRDEMIPKNVPQVVYFQPDSEQVELVIQVSDFYQRKSGLWDSIRLGEPEGIALFRERRVAVELIVAGSLVVMGLYHISLFLFRRKERASLFFGAVCVSVAFRKLLLGEMLLIRFFPDIPWELSAKMEYLGAILGILFFVLFVYTQYPEDMSRPVKHLFVWIEGLIAIFVLLTPARIYTTFIVPIQVTALLIFVYLVVVYMKALKNKRNGALLNGVAMIFFFVMTLNDVLYYNHLTHTGETVSFGILFFLLVHSLNLSAKFSRAFSKIEVLSGHLQKLNLSLEQQVKDRTRELENSNRQLQQANLKLQEMDHSRRRLLTNIAHELGTPLSSIQG</sequence>
<evidence type="ECO:0000259" key="8">
    <source>
        <dbReference type="Pfam" id="PF07695"/>
    </source>
</evidence>
<feature type="transmembrane region" description="Helical" evidence="6">
    <location>
        <begin position="279"/>
        <end position="297"/>
    </location>
</feature>
<accession>A0A4R3N7Y3</accession>
<keyword evidence="6" id="KW-0472">Membrane</keyword>
<dbReference type="SUPFAM" id="SSF47384">
    <property type="entry name" value="Homodimeric domain of signal transducing histidine kinase"/>
    <property type="match status" value="1"/>
</dbReference>
<dbReference type="InterPro" id="IPR008979">
    <property type="entry name" value="Galactose-bd-like_sf"/>
</dbReference>
<dbReference type="Pfam" id="PF07695">
    <property type="entry name" value="7TMR-DISM_7TM"/>
    <property type="match status" value="1"/>
</dbReference>
<feature type="transmembrane region" description="Helical" evidence="6">
    <location>
        <begin position="216"/>
        <end position="235"/>
    </location>
</feature>
<keyword evidence="7" id="KW-0732">Signal</keyword>
<protein>
    <recommendedName>
        <fullName evidence="2">histidine kinase</fullName>
        <ecNumber evidence="2">2.7.13.3</ecNumber>
    </recommendedName>
</protein>
<organism evidence="9 10">
    <name type="scientific">Melghiribacillus thermohalophilus</name>
    <dbReference type="NCBI Taxonomy" id="1324956"/>
    <lineage>
        <taxon>Bacteria</taxon>
        <taxon>Bacillati</taxon>
        <taxon>Bacillota</taxon>
        <taxon>Bacilli</taxon>
        <taxon>Bacillales</taxon>
        <taxon>Bacillaceae</taxon>
        <taxon>Melghiribacillus</taxon>
    </lineage>
</organism>
<dbReference type="EMBL" id="SMAN01000004">
    <property type="protein sequence ID" value="TCT24934.1"/>
    <property type="molecule type" value="Genomic_DNA"/>
</dbReference>
<feature type="signal peptide" evidence="7">
    <location>
        <begin position="1"/>
        <end position="23"/>
    </location>
</feature>
<reference evidence="9 10" key="1">
    <citation type="submission" date="2019-03" db="EMBL/GenBank/DDBJ databases">
        <title>Genomic Encyclopedia of Type Strains, Phase IV (KMG-IV): sequencing the most valuable type-strain genomes for metagenomic binning, comparative biology and taxonomic classification.</title>
        <authorList>
            <person name="Goeker M."/>
        </authorList>
    </citation>
    <scope>NUCLEOTIDE SEQUENCE [LARGE SCALE GENOMIC DNA]</scope>
    <source>
        <strain evidence="9 10">DSM 25894</strain>
    </source>
</reference>
<dbReference type="CDD" id="cd00082">
    <property type="entry name" value="HisKA"/>
    <property type="match status" value="1"/>
</dbReference>
<evidence type="ECO:0000256" key="4">
    <source>
        <dbReference type="ARBA" id="ARBA00023012"/>
    </source>
</evidence>
<keyword evidence="6" id="KW-0812">Transmembrane</keyword>
<evidence type="ECO:0000256" key="6">
    <source>
        <dbReference type="SAM" id="Phobius"/>
    </source>
</evidence>
<feature type="transmembrane region" description="Helical" evidence="6">
    <location>
        <begin position="394"/>
        <end position="411"/>
    </location>
</feature>
<evidence type="ECO:0000256" key="1">
    <source>
        <dbReference type="ARBA" id="ARBA00000085"/>
    </source>
</evidence>
<feature type="transmembrane region" description="Helical" evidence="6">
    <location>
        <begin position="364"/>
        <end position="382"/>
    </location>
</feature>
<dbReference type="InterPro" id="IPR003661">
    <property type="entry name" value="HisK_dim/P_dom"/>
</dbReference>
<evidence type="ECO:0000256" key="7">
    <source>
        <dbReference type="SAM" id="SignalP"/>
    </source>
</evidence>
<feature type="chain" id="PRO_5020502280" description="histidine kinase" evidence="7">
    <location>
        <begin position="24"/>
        <end position="486"/>
    </location>
</feature>
<dbReference type="SUPFAM" id="SSF49785">
    <property type="entry name" value="Galactose-binding domain-like"/>
    <property type="match status" value="1"/>
</dbReference>
<dbReference type="InterPro" id="IPR036097">
    <property type="entry name" value="HisK_dim/P_sf"/>
</dbReference>
<dbReference type="Proteomes" id="UP000294650">
    <property type="component" value="Unassembled WGS sequence"/>
</dbReference>
<feature type="domain" description="7TM-DISM receptor extracellular" evidence="8">
    <location>
        <begin position="214"/>
        <end position="410"/>
    </location>
</feature>
<proteinExistence type="predicted"/>
<dbReference type="EC" id="2.7.13.3" evidence="2"/>
<comment type="catalytic activity">
    <reaction evidence="1">
        <text>ATP + protein L-histidine = ADP + protein N-phospho-L-histidine.</text>
        <dbReference type="EC" id="2.7.13.3"/>
    </reaction>
</comment>
<evidence type="ECO:0000256" key="2">
    <source>
        <dbReference type="ARBA" id="ARBA00012438"/>
    </source>
</evidence>
<keyword evidence="3" id="KW-0418">Kinase</keyword>
<feature type="transmembrane region" description="Helical" evidence="6">
    <location>
        <begin position="309"/>
        <end position="327"/>
    </location>
</feature>
<feature type="transmembrane region" description="Helical" evidence="6">
    <location>
        <begin position="242"/>
        <end position="259"/>
    </location>
</feature>
<evidence type="ECO:0000313" key="9">
    <source>
        <dbReference type="EMBL" id="TCT24934.1"/>
    </source>
</evidence>
<dbReference type="GO" id="GO:0000155">
    <property type="term" value="F:phosphorelay sensor kinase activity"/>
    <property type="evidence" value="ECO:0007669"/>
    <property type="project" value="InterPro"/>
</dbReference>
<keyword evidence="5" id="KW-0175">Coiled coil</keyword>
<dbReference type="RefSeq" id="WP_165902059.1">
    <property type="nucleotide sequence ID" value="NZ_SMAN01000004.1"/>
</dbReference>
<evidence type="ECO:0000313" key="10">
    <source>
        <dbReference type="Proteomes" id="UP000294650"/>
    </source>
</evidence>
<dbReference type="InterPro" id="IPR011623">
    <property type="entry name" value="7TMR_DISM_rcpt_extracell_dom1"/>
</dbReference>